<protein>
    <submittedName>
        <fullName evidence="3">Ligase</fullName>
    </submittedName>
</protein>
<dbReference type="InterPro" id="IPR042099">
    <property type="entry name" value="ANL_N_sf"/>
</dbReference>
<evidence type="ECO:0000313" key="4">
    <source>
        <dbReference type="Proteomes" id="UP000334990"/>
    </source>
</evidence>
<dbReference type="OrthoDB" id="3172305at2"/>
<dbReference type="Pfam" id="PF13193">
    <property type="entry name" value="AMP-binding_C"/>
    <property type="match status" value="1"/>
</dbReference>
<evidence type="ECO:0000259" key="2">
    <source>
        <dbReference type="Pfam" id="PF13193"/>
    </source>
</evidence>
<dbReference type="Proteomes" id="UP000334990">
    <property type="component" value="Unassembled WGS sequence"/>
</dbReference>
<gene>
    <name evidence="3" type="ORF">Acor_12530</name>
</gene>
<reference evidence="3 4" key="1">
    <citation type="submission" date="2019-10" db="EMBL/GenBank/DDBJ databases">
        <title>Whole genome shotgun sequence of Acrocarpospora corrugata NBRC 13972.</title>
        <authorList>
            <person name="Ichikawa N."/>
            <person name="Kimura A."/>
            <person name="Kitahashi Y."/>
            <person name="Komaki H."/>
            <person name="Oguchi A."/>
        </authorList>
    </citation>
    <scope>NUCLEOTIDE SEQUENCE [LARGE SCALE GENOMIC DNA]</scope>
    <source>
        <strain evidence="3 4">NBRC 13972</strain>
    </source>
</reference>
<dbReference type="PROSITE" id="PS00455">
    <property type="entry name" value="AMP_BINDING"/>
    <property type="match status" value="1"/>
</dbReference>
<organism evidence="3 4">
    <name type="scientific">Acrocarpospora corrugata</name>
    <dbReference type="NCBI Taxonomy" id="35763"/>
    <lineage>
        <taxon>Bacteria</taxon>
        <taxon>Bacillati</taxon>
        <taxon>Actinomycetota</taxon>
        <taxon>Actinomycetes</taxon>
        <taxon>Streptosporangiales</taxon>
        <taxon>Streptosporangiaceae</taxon>
        <taxon>Acrocarpospora</taxon>
    </lineage>
</organism>
<keyword evidence="3" id="KW-0436">Ligase</keyword>
<accession>A0A5M3VTH7</accession>
<dbReference type="PANTHER" id="PTHR43767:SF1">
    <property type="entry name" value="NONRIBOSOMAL PEPTIDE SYNTHASE PES1 (EUROFUNG)-RELATED"/>
    <property type="match status" value="1"/>
</dbReference>
<dbReference type="SUPFAM" id="SSF56801">
    <property type="entry name" value="Acetyl-CoA synthetase-like"/>
    <property type="match status" value="1"/>
</dbReference>
<dbReference type="Gene3D" id="3.40.50.12780">
    <property type="entry name" value="N-terminal domain of ligase-like"/>
    <property type="match status" value="1"/>
</dbReference>
<dbReference type="EMBL" id="BLAD01000039">
    <property type="protein sequence ID" value="GER99189.1"/>
    <property type="molecule type" value="Genomic_DNA"/>
</dbReference>
<proteinExistence type="predicted"/>
<evidence type="ECO:0000259" key="1">
    <source>
        <dbReference type="Pfam" id="PF00501"/>
    </source>
</evidence>
<feature type="domain" description="AMP-binding enzyme C-terminal" evidence="2">
    <location>
        <begin position="424"/>
        <end position="499"/>
    </location>
</feature>
<dbReference type="InterPro" id="IPR025110">
    <property type="entry name" value="AMP-bd_C"/>
</dbReference>
<dbReference type="Pfam" id="PF00501">
    <property type="entry name" value="AMP-binding"/>
    <property type="match status" value="1"/>
</dbReference>
<sequence>MRIETLLRQNAVRRGDRLAVICDERQLTWAELDHESDRLANALSALGYRAQERVALVLGNSHPIVTAFYGLWKINLVAVGINPRMTAPEIARILAHSGASAVICDTPAAVEAAAALPGVRAVFTVGLDGPEGGGHPALADLIAAGDPTPAPETGGGGDLRSLRYTSGTTGAPKGCMATHDQQLAHTANYLAEVDVPRGGPTWLSVPLTLGVGASYVTTTAYLGVPLLLRRRFDPAAFVRDIAAYGVEHAFLVPTMLVDLVRALPGLDLPAARRLKMIGYGGASISWSLIRSLTEALGVDFYHAFGATEAGGFTALLTPDDHRNFLDAGATSIVPVGRPAAYAEVRIFDQADREVAPRETGEMRIRAASVFSGYWSQPELTGQVLKDGWLRLGDIAWRDARGYIYLADRAQGVIRSGAQNVYAGEVEAVLQACPGVARAAVIGVPHERFGESVLALVQRVPGGDLTEERVLGYCAERLAGYKRPRGVEFVAGLPVDEGGKIRRSELKRLTGALLGEATEEAR</sequence>
<dbReference type="RefSeq" id="WP_155335604.1">
    <property type="nucleotide sequence ID" value="NZ_BAAABN010000093.1"/>
</dbReference>
<dbReference type="InterPro" id="IPR045851">
    <property type="entry name" value="AMP-bd_C_sf"/>
</dbReference>
<dbReference type="GO" id="GO:0016878">
    <property type="term" value="F:acid-thiol ligase activity"/>
    <property type="evidence" value="ECO:0007669"/>
    <property type="project" value="UniProtKB-ARBA"/>
</dbReference>
<feature type="domain" description="AMP-dependent synthetase/ligase" evidence="1">
    <location>
        <begin position="8"/>
        <end position="374"/>
    </location>
</feature>
<dbReference type="Gene3D" id="3.30.300.30">
    <property type="match status" value="1"/>
</dbReference>
<evidence type="ECO:0000313" key="3">
    <source>
        <dbReference type="EMBL" id="GER99189.1"/>
    </source>
</evidence>
<keyword evidence="4" id="KW-1185">Reference proteome</keyword>
<name>A0A5M3VTH7_9ACTN</name>
<dbReference type="PANTHER" id="PTHR43767">
    <property type="entry name" value="LONG-CHAIN-FATTY-ACID--COA LIGASE"/>
    <property type="match status" value="1"/>
</dbReference>
<dbReference type="InterPro" id="IPR000873">
    <property type="entry name" value="AMP-dep_synth/lig_dom"/>
</dbReference>
<dbReference type="InterPro" id="IPR050237">
    <property type="entry name" value="ATP-dep_AMP-bd_enzyme"/>
</dbReference>
<dbReference type="InterPro" id="IPR020845">
    <property type="entry name" value="AMP-binding_CS"/>
</dbReference>
<comment type="caution">
    <text evidence="3">The sequence shown here is derived from an EMBL/GenBank/DDBJ whole genome shotgun (WGS) entry which is preliminary data.</text>
</comment>
<dbReference type="AlphaFoldDB" id="A0A5M3VTH7"/>